<reference evidence="9 10" key="1">
    <citation type="submission" date="2015-11" db="EMBL/GenBank/DDBJ databases">
        <authorList>
            <person name="Lin W."/>
        </authorList>
    </citation>
    <scope>NUCLEOTIDE SEQUENCE [LARGE SCALE GENOMIC DNA]</scope>
    <source>
        <strain evidence="9 10">HCH-1</strain>
    </source>
</reference>
<accession>A0ABR5SIS7</accession>
<dbReference type="CDD" id="cd00082">
    <property type="entry name" value="HisKA"/>
    <property type="match status" value="1"/>
</dbReference>
<dbReference type="PANTHER" id="PTHR43047">
    <property type="entry name" value="TWO-COMPONENT HISTIDINE PROTEIN KINASE"/>
    <property type="match status" value="1"/>
</dbReference>
<dbReference type="RefSeq" id="WP_085052415.1">
    <property type="nucleotide sequence ID" value="NZ_LNQR01000065.1"/>
</dbReference>
<dbReference type="EMBL" id="LNQR01000065">
    <property type="protein sequence ID" value="KWT85074.1"/>
    <property type="molecule type" value="Genomic_DNA"/>
</dbReference>
<dbReference type="InterPro" id="IPR036890">
    <property type="entry name" value="HATPase_C_sf"/>
</dbReference>
<dbReference type="Pfam" id="PF02518">
    <property type="entry name" value="HATPase_c"/>
    <property type="match status" value="1"/>
</dbReference>
<name>A0ABR5SIS7_9BACT</name>
<evidence type="ECO:0000256" key="1">
    <source>
        <dbReference type="ARBA" id="ARBA00000085"/>
    </source>
</evidence>
<comment type="caution">
    <text evidence="9">The sequence shown here is derived from an EMBL/GenBank/DDBJ whole genome shotgun (WGS) entry which is preliminary data.</text>
</comment>
<feature type="domain" description="Response regulatory" evidence="8">
    <location>
        <begin position="18"/>
        <end position="132"/>
    </location>
</feature>
<evidence type="ECO:0000256" key="5">
    <source>
        <dbReference type="ARBA" id="ARBA00022777"/>
    </source>
</evidence>
<comment type="catalytic activity">
    <reaction evidence="1">
        <text>ATP + protein L-histidine = ADP + protein N-phospho-L-histidine.</text>
        <dbReference type="EC" id="2.7.13.3"/>
    </reaction>
</comment>
<dbReference type="InterPro" id="IPR001789">
    <property type="entry name" value="Sig_transdc_resp-reg_receiver"/>
</dbReference>
<dbReference type="EC" id="2.7.13.3" evidence="2"/>
<dbReference type="Pfam" id="PF00072">
    <property type="entry name" value="Response_reg"/>
    <property type="match status" value="1"/>
</dbReference>
<keyword evidence="4 9" id="KW-0808">Transferase</keyword>
<dbReference type="SMART" id="SM00387">
    <property type="entry name" value="HATPase_c"/>
    <property type="match status" value="1"/>
</dbReference>
<dbReference type="Gene3D" id="3.40.50.2300">
    <property type="match status" value="1"/>
</dbReference>
<dbReference type="PRINTS" id="PR00344">
    <property type="entry name" value="BCTRLSENSOR"/>
</dbReference>
<dbReference type="PROSITE" id="PS50110">
    <property type="entry name" value="RESPONSE_REGULATORY"/>
    <property type="match status" value="1"/>
</dbReference>
<keyword evidence="10" id="KW-1185">Reference proteome</keyword>
<organism evidence="9 10">
    <name type="scientific">Candidatus Magnetominusculus xianensis</name>
    <dbReference type="NCBI Taxonomy" id="1748249"/>
    <lineage>
        <taxon>Bacteria</taxon>
        <taxon>Pseudomonadati</taxon>
        <taxon>Nitrospirota</taxon>
        <taxon>Nitrospiria</taxon>
        <taxon>Nitrospirales</taxon>
        <taxon>Nitrospiraceae</taxon>
        <taxon>Candidatus Magnetominusculus</taxon>
    </lineage>
</organism>
<dbReference type="PROSITE" id="PS50109">
    <property type="entry name" value="HIS_KIN"/>
    <property type="match status" value="1"/>
</dbReference>
<keyword evidence="5 9" id="KW-0418">Kinase</keyword>
<keyword evidence="3 6" id="KW-0597">Phosphoprotein</keyword>
<evidence type="ECO:0000256" key="6">
    <source>
        <dbReference type="PROSITE-ProRule" id="PRU00169"/>
    </source>
</evidence>
<evidence type="ECO:0000256" key="2">
    <source>
        <dbReference type="ARBA" id="ARBA00012438"/>
    </source>
</evidence>
<dbReference type="InterPro" id="IPR011006">
    <property type="entry name" value="CheY-like_superfamily"/>
</dbReference>
<sequence length="382" mass="42781">MYKLDENILKVKAGGAKTVLVVDDDEAIRLLIRNILEPDYIVFEAVDAAGALTQTIASDFDVILLDYNLGGRDGLDLLIELREDRKVDAVIIFMTSDTSRDLTAQAFRENADDFIGKPINRRLFKYAISEAVKKKETERKLREAAFIAKIEESKNLIIAMASHELHTPLIPLIGLSSALYKRSEEGNLDKDVLSDGLKRIVTAARRLNEIIGDILEVASMKRSDHPLHYEDIAIRAMLEELRLYYKEAAAEKGLNLVITMPEGEHTIFTDGKRLRQVLRLIVDNAIKFTEFGEVEIGYDVGEEDVLFFVRDTGSGILPEFQERLFDAFEKVDMKSGTSPGLGVGLYLCRRIVETMLGGVIEVDSTLGRGSKFTIRLPEIGAR</sequence>
<evidence type="ECO:0000256" key="3">
    <source>
        <dbReference type="ARBA" id="ARBA00022553"/>
    </source>
</evidence>
<dbReference type="SUPFAM" id="SSF52172">
    <property type="entry name" value="CheY-like"/>
    <property type="match status" value="1"/>
</dbReference>
<dbReference type="SMART" id="SM00448">
    <property type="entry name" value="REC"/>
    <property type="match status" value="1"/>
</dbReference>
<protein>
    <recommendedName>
        <fullName evidence="2">histidine kinase</fullName>
        <ecNumber evidence="2">2.7.13.3</ecNumber>
    </recommendedName>
</protein>
<dbReference type="InterPro" id="IPR003594">
    <property type="entry name" value="HATPase_dom"/>
</dbReference>
<dbReference type="SUPFAM" id="SSF55874">
    <property type="entry name" value="ATPase domain of HSP90 chaperone/DNA topoisomerase II/histidine kinase"/>
    <property type="match status" value="1"/>
</dbReference>
<dbReference type="PANTHER" id="PTHR43047:SF72">
    <property type="entry name" value="OSMOSENSING HISTIDINE PROTEIN KINASE SLN1"/>
    <property type="match status" value="1"/>
</dbReference>
<dbReference type="Proteomes" id="UP000060487">
    <property type="component" value="Unassembled WGS sequence"/>
</dbReference>
<dbReference type="GO" id="GO:0004673">
    <property type="term" value="F:protein histidine kinase activity"/>
    <property type="evidence" value="ECO:0007669"/>
    <property type="project" value="UniProtKB-EC"/>
</dbReference>
<evidence type="ECO:0000313" key="10">
    <source>
        <dbReference type="Proteomes" id="UP000060487"/>
    </source>
</evidence>
<dbReference type="CDD" id="cd00156">
    <property type="entry name" value="REC"/>
    <property type="match status" value="1"/>
</dbReference>
<evidence type="ECO:0000259" key="8">
    <source>
        <dbReference type="PROSITE" id="PS50110"/>
    </source>
</evidence>
<dbReference type="SUPFAM" id="SSF47384">
    <property type="entry name" value="Homodimeric domain of signal transducing histidine kinase"/>
    <property type="match status" value="1"/>
</dbReference>
<dbReference type="Gene3D" id="1.10.287.130">
    <property type="match status" value="1"/>
</dbReference>
<evidence type="ECO:0000259" key="7">
    <source>
        <dbReference type="PROSITE" id="PS50109"/>
    </source>
</evidence>
<dbReference type="Pfam" id="PF00512">
    <property type="entry name" value="HisKA"/>
    <property type="match status" value="1"/>
</dbReference>
<dbReference type="SMART" id="SM00388">
    <property type="entry name" value="HisKA"/>
    <property type="match status" value="1"/>
</dbReference>
<dbReference type="InterPro" id="IPR003661">
    <property type="entry name" value="HisK_dim/P_dom"/>
</dbReference>
<feature type="domain" description="Histidine kinase" evidence="7">
    <location>
        <begin position="160"/>
        <end position="380"/>
    </location>
</feature>
<dbReference type="Gene3D" id="3.30.565.10">
    <property type="entry name" value="Histidine kinase-like ATPase, C-terminal domain"/>
    <property type="match status" value="1"/>
</dbReference>
<evidence type="ECO:0000313" key="9">
    <source>
        <dbReference type="EMBL" id="KWT85074.1"/>
    </source>
</evidence>
<evidence type="ECO:0000256" key="4">
    <source>
        <dbReference type="ARBA" id="ARBA00022679"/>
    </source>
</evidence>
<feature type="modified residue" description="4-aspartylphosphate" evidence="6">
    <location>
        <position position="66"/>
    </location>
</feature>
<dbReference type="InterPro" id="IPR004358">
    <property type="entry name" value="Sig_transdc_His_kin-like_C"/>
</dbReference>
<gene>
    <name evidence="9" type="ORF">ASN18_1799</name>
</gene>
<proteinExistence type="predicted"/>
<dbReference type="InterPro" id="IPR005467">
    <property type="entry name" value="His_kinase_dom"/>
</dbReference>
<dbReference type="InterPro" id="IPR036097">
    <property type="entry name" value="HisK_dim/P_sf"/>
</dbReference>